<feature type="compositionally biased region" description="Low complexity" evidence="6">
    <location>
        <begin position="36"/>
        <end position="45"/>
    </location>
</feature>
<dbReference type="Proteomes" id="UP001320420">
    <property type="component" value="Unassembled WGS sequence"/>
</dbReference>
<dbReference type="InterPro" id="IPR055393">
    <property type="entry name" value="Beta-prop_EDC4L"/>
</dbReference>
<comment type="caution">
    <text evidence="8">The sequence shown here is derived from an EMBL/GenBank/DDBJ whole genome shotgun (WGS) entry which is preliminary data.</text>
</comment>
<feature type="region of interest" description="Disordered" evidence="6">
    <location>
        <begin position="1409"/>
        <end position="1458"/>
    </location>
</feature>
<dbReference type="Gene3D" id="2.130.10.10">
    <property type="entry name" value="YVTN repeat-like/Quinoprotein amine dehydrogenase"/>
    <property type="match status" value="1"/>
</dbReference>
<evidence type="ECO:0000256" key="3">
    <source>
        <dbReference type="ARBA" id="ARBA00022490"/>
    </source>
</evidence>
<dbReference type="GO" id="GO:0000932">
    <property type="term" value="C:P-body"/>
    <property type="evidence" value="ECO:0007669"/>
    <property type="project" value="UniProtKB-SubCell"/>
</dbReference>
<dbReference type="InterPro" id="IPR045152">
    <property type="entry name" value="EDC4-like"/>
</dbReference>
<sequence length="1615" mass="175641">MASYGPPHGGNDPNGHLQAMFARMQAARNNQDDDSASASTQDLLSRFSAYNQGNAQPPFYDLTSTDSPILGTSDNYHLPAAPSPPSNFTHSHHPPGMMNLGPIGSMPPSNTTTKPDQSANLLNLLKFSGGGQQKSQYDSEPSPTSTGQPQSASFDGPPSLPHNNSQPPLHAPVPMPADPQGLLATLMKGTMGGDGSVSESSQRHNSWTSTAPSADTQAYLLNLLHRPKPSQSDQLSANESSHAATLTPPSVNNSAADHSREYSQLKQALSANASHDSTPMPFKFATKDQTQAPSSKYEYGSPASSQHDGSRKPTKFDYTNPFDEFAAPPPQNGTPKSTSGASAPVDYTGTTVTTDAPLPATSYQVLKKAPSATSSPGFAQDHKQPSSHQSSAASPLPLQRNSEGSPDSQQSNPDPKHTPSTGIAAPGSNGQENKETVSDALNGLAGQADKEAQDALDNAVHEVQSQIADELEDLMRAKTDADFQEAAEVVAKDIQHELNRKGNEGLLEEAYSPDTAQAIRDIVEDTAHGPVADSWESAEADEIVVIEEEPTPIKVYNFPMKPWISITMQDTEEPRPHFRDEVVLDIARLKKEFDQIDRNLVSATESYMTYGMSKAGGLRVIRQDDGRDAKLFTDTKDRIFNVAISSTPSDLNTTHKESIIGTGISGTVYYVQIKNGEKDHIDDPNPEQYGFALPPISTQEGDTPGGVLKTRARISSSHPDYFAVGRGKTISIIWPAYIMQNNLFKPGHDRVVDTEKLSKQCALRINTGKAGKDFTFSQDDTTIVSLDKSGRVKFWDVRDLTTANEDSDPRFPMPAHTSLEVKEPLMTLNTTPEGEKAWPTSVLLLDKQRPYQKRCALRYMIVGMKQNHTLQLWDLALGKPVQEFNLPHTKESDAVCSVMYHSASGMVIVGHPTRNSVYFLHLSAPKYTIKGLSQVDYIQKLVAKDSSIPEPDSTAVISGVREYSFSNKGVLRSLDILGTPAAAADSDEPTLFELYAMHSKGVTAIWVKNNELGWTKDNKVIAGVDAVETGLVKIAKLKELPSTIITEAVDEPITVPIRIAARSASKETPPPQPAPHPAHEQPKKGLESNGPTSLHPERKEAEAPVTPINQLDKNEKKARKKRERAAAAAATAAEKLTVDNTQSNGNSHSPRPGPASGKGAEARAAPAVTHNNMSAESIVSAVKQIESSLGTSLSGIIANEMKDHKGKIEAQIRSREESFNNSQKDLLNLVSSVLNENVQAVLARIVSDQFEEHVVPALSNTIKVIAEQLEGKIGGRISHSVQNQMQKLLPNAVTQALQKPELSKAISDKVVSSVAMDMEESFRRTLMDTITPVFSDMAVAASRSVVQDVELRAAEQIELLEQRHVADSHKIDQLTVLVTRLSDTVSAMAATQSQFQDGFLKMQQQLARERVPVPQPQPQPPPQPAHSQPHSQPHSHAHSYGSPAGTAHNQLVPFASNGSAGKDAELQHLIANIASQMERGDYETGLIRWLQGERKHEVFDKYIVKFNPNLLQDLPMLVSLSVGTIISEELDGPLLRERVTWLEVILHSLHATLPDIDPQIRDVLPNIMGQFISRLENLFMQISSRAPGDPIRKHISGMTVMANRVREIATRHPRY</sequence>
<dbReference type="Pfam" id="PF24106">
    <property type="entry name" value="Beta-prop_EDC4L"/>
    <property type="match status" value="1"/>
</dbReference>
<keyword evidence="4" id="KW-0853">WD repeat</keyword>
<evidence type="ECO:0000256" key="4">
    <source>
        <dbReference type="ARBA" id="ARBA00022574"/>
    </source>
</evidence>
<feature type="region of interest" description="Disordered" evidence="6">
    <location>
        <begin position="1"/>
        <end position="116"/>
    </location>
</feature>
<keyword evidence="9" id="KW-1185">Reference proteome</keyword>
<evidence type="ECO:0000313" key="8">
    <source>
        <dbReference type="EMBL" id="KAK7752263.1"/>
    </source>
</evidence>
<protein>
    <recommendedName>
        <fullName evidence="7">EDC4-like protein pdc1 beta-propeller domain-containing protein</fullName>
    </recommendedName>
</protein>
<dbReference type="FunFam" id="2.130.10.10:FF:000817">
    <property type="entry name" value="WGS project CABT00000000 data, contig 2.15"/>
    <property type="match status" value="1"/>
</dbReference>
<evidence type="ECO:0000256" key="5">
    <source>
        <dbReference type="ARBA" id="ARBA00022737"/>
    </source>
</evidence>
<feature type="compositionally biased region" description="Pro residues" evidence="6">
    <location>
        <begin position="1413"/>
        <end position="1424"/>
    </location>
</feature>
<dbReference type="PANTHER" id="PTHR15598">
    <property type="entry name" value="ENHANCER OF MRNA-DECAPPING PROTEIN 4"/>
    <property type="match status" value="1"/>
</dbReference>
<evidence type="ECO:0000256" key="1">
    <source>
        <dbReference type="ARBA" id="ARBA00004201"/>
    </source>
</evidence>
<keyword evidence="5" id="KW-0677">Repeat</keyword>
<name>A0AAN9UQY4_9PEZI</name>
<dbReference type="SUPFAM" id="SSF50978">
    <property type="entry name" value="WD40 repeat-like"/>
    <property type="match status" value="1"/>
</dbReference>
<evidence type="ECO:0000256" key="6">
    <source>
        <dbReference type="SAM" id="MobiDB-lite"/>
    </source>
</evidence>
<feature type="compositionally biased region" description="Low complexity" evidence="6">
    <location>
        <begin position="1425"/>
        <end position="1434"/>
    </location>
</feature>
<feature type="compositionally biased region" description="Low complexity" evidence="6">
    <location>
        <begin position="1126"/>
        <end position="1135"/>
    </location>
</feature>
<dbReference type="InterPro" id="IPR015943">
    <property type="entry name" value="WD40/YVTN_repeat-like_dom_sf"/>
</dbReference>
<feature type="compositionally biased region" description="Polar residues" evidence="6">
    <location>
        <begin position="133"/>
        <end position="153"/>
    </location>
</feature>
<evidence type="ECO:0000313" key="9">
    <source>
        <dbReference type="Proteomes" id="UP001320420"/>
    </source>
</evidence>
<comment type="subcellular location">
    <subcellularLocation>
        <location evidence="1">Cytoplasm</location>
        <location evidence="1">P-body</location>
    </subcellularLocation>
</comment>
<feature type="compositionally biased region" description="Low complexity" evidence="6">
    <location>
        <begin position="1"/>
        <end position="16"/>
    </location>
</feature>
<feature type="compositionally biased region" description="Polar residues" evidence="6">
    <location>
        <begin position="1138"/>
        <end position="1149"/>
    </location>
</feature>
<feature type="compositionally biased region" description="Polar residues" evidence="6">
    <location>
        <begin position="62"/>
        <end position="75"/>
    </location>
</feature>
<organism evidence="8 9">
    <name type="scientific">Diatrype stigma</name>
    <dbReference type="NCBI Taxonomy" id="117547"/>
    <lineage>
        <taxon>Eukaryota</taxon>
        <taxon>Fungi</taxon>
        <taxon>Dikarya</taxon>
        <taxon>Ascomycota</taxon>
        <taxon>Pezizomycotina</taxon>
        <taxon>Sordariomycetes</taxon>
        <taxon>Xylariomycetidae</taxon>
        <taxon>Xylariales</taxon>
        <taxon>Diatrypaceae</taxon>
        <taxon>Diatrype</taxon>
    </lineage>
</organism>
<feature type="domain" description="EDC4-like protein pdc1 beta-propeller" evidence="7">
    <location>
        <begin position="578"/>
        <end position="945"/>
    </location>
</feature>
<reference evidence="8 9" key="1">
    <citation type="submission" date="2024-02" db="EMBL/GenBank/DDBJ databases">
        <title>De novo assembly and annotation of 12 fungi associated with fruit tree decline syndrome in Ontario, Canada.</title>
        <authorList>
            <person name="Sulman M."/>
            <person name="Ellouze W."/>
            <person name="Ilyukhin E."/>
        </authorList>
    </citation>
    <scope>NUCLEOTIDE SEQUENCE [LARGE SCALE GENOMIC DNA]</scope>
    <source>
        <strain evidence="8 9">M11/M66-122</strain>
    </source>
</reference>
<dbReference type="InterPro" id="IPR036322">
    <property type="entry name" value="WD40_repeat_dom_sf"/>
</dbReference>
<feature type="compositionally biased region" description="Polar residues" evidence="6">
    <location>
        <begin position="229"/>
        <end position="256"/>
    </location>
</feature>
<dbReference type="PANTHER" id="PTHR15598:SF5">
    <property type="entry name" value="ENHANCER OF MRNA-DECAPPING PROTEIN 4"/>
    <property type="match status" value="1"/>
</dbReference>
<feature type="compositionally biased region" description="Low complexity" evidence="6">
    <location>
        <begin position="386"/>
        <end position="395"/>
    </location>
</feature>
<dbReference type="GO" id="GO:0031087">
    <property type="term" value="P:deadenylation-independent decapping of nuclear-transcribed mRNA"/>
    <property type="evidence" value="ECO:0007669"/>
    <property type="project" value="InterPro"/>
</dbReference>
<feature type="compositionally biased region" description="Polar residues" evidence="6">
    <location>
        <begin position="399"/>
        <end position="421"/>
    </location>
</feature>
<feature type="compositionally biased region" description="Polar residues" evidence="6">
    <location>
        <begin position="107"/>
        <end position="116"/>
    </location>
</feature>
<comment type="similarity">
    <text evidence="2">Belongs to the WD repeat EDC4 family.</text>
</comment>
<accession>A0AAN9UQY4</accession>
<evidence type="ECO:0000256" key="2">
    <source>
        <dbReference type="ARBA" id="ARBA00009639"/>
    </source>
</evidence>
<feature type="region of interest" description="Disordered" evidence="6">
    <location>
        <begin position="228"/>
        <end position="435"/>
    </location>
</feature>
<feature type="compositionally biased region" description="Polar residues" evidence="6">
    <location>
        <begin position="197"/>
        <end position="212"/>
    </location>
</feature>
<proteinExistence type="inferred from homology"/>
<keyword evidence="3" id="KW-0963">Cytoplasm</keyword>
<gene>
    <name evidence="8" type="ORF">SLS62_005797</name>
</gene>
<feature type="region of interest" description="Disordered" evidence="6">
    <location>
        <begin position="129"/>
        <end position="212"/>
    </location>
</feature>
<dbReference type="EMBL" id="JAKJXP020000040">
    <property type="protein sequence ID" value="KAK7752263.1"/>
    <property type="molecule type" value="Genomic_DNA"/>
</dbReference>
<feature type="compositionally biased region" description="Polar residues" evidence="6">
    <location>
        <begin position="264"/>
        <end position="277"/>
    </location>
</feature>
<feature type="compositionally biased region" description="Basic and acidic residues" evidence="6">
    <location>
        <begin position="1077"/>
        <end position="1086"/>
    </location>
</feature>
<evidence type="ECO:0000259" key="7">
    <source>
        <dbReference type="Pfam" id="PF24106"/>
    </source>
</evidence>
<feature type="region of interest" description="Disordered" evidence="6">
    <location>
        <begin position="1063"/>
        <end position="1167"/>
    </location>
</feature>